<proteinExistence type="predicted"/>
<organism evidence="1 2">
    <name type="scientific">Ascaris lumbricoides</name>
    <name type="common">Giant roundworm</name>
    <dbReference type="NCBI Taxonomy" id="6252"/>
    <lineage>
        <taxon>Eukaryota</taxon>
        <taxon>Metazoa</taxon>
        <taxon>Ecdysozoa</taxon>
        <taxon>Nematoda</taxon>
        <taxon>Chromadorea</taxon>
        <taxon>Rhabditida</taxon>
        <taxon>Spirurina</taxon>
        <taxon>Ascaridomorpha</taxon>
        <taxon>Ascaridoidea</taxon>
        <taxon>Ascarididae</taxon>
        <taxon>Ascaris</taxon>
    </lineage>
</organism>
<keyword evidence="1" id="KW-1185">Reference proteome</keyword>
<reference evidence="2" key="1">
    <citation type="submission" date="2017-02" db="UniProtKB">
        <authorList>
            <consortium name="WormBaseParasite"/>
        </authorList>
    </citation>
    <scope>IDENTIFICATION</scope>
</reference>
<dbReference type="Proteomes" id="UP000036681">
    <property type="component" value="Unplaced"/>
</dbReference>
<dbReference type="WBParaSite" id="ALUE_0000128401-mRNA-1">
    <property type="protein sequence ID" value="ALUE_0000128401-mRNA-1"/>
    <property type="gene ID" value="ALUE_0000128401"/>
</dbReference>
<evidence type="ECO:0000313" key="2">
    <source>
        <dbReference type="WBParaSite" id="ALUE_0000128401-mRNA-1"/>
    </source>
</evidence>
<evidence type="ECO:0000313" key="1">
    <source>
        <dbReference type="Proteomes" id="UP000036681"/>
    </source>
</evidence>
<protein>
    <submittedName>
        <fullName evidence="2">ROK family protein</fullName>
    </submittedName>
</protein>
<name>A0A0M3HID9_ASCLU</name>
<dbReference type="AlphaFoldDB" id="A0A0M3HID9"/>
<accession>A0A0M3HID9</accession>
<sequence>MDLNGLKYDKKLLDLVTGALAGISSFMSENYVEMICVEGRSQGHCFQSELGIKSKYLDPIGETIF</sequence>